<dbReference type="InterPro" id="IPR003660">
    <property type="entry name" value="HAMP_dom"/>
</dbReference>
<dbReference type="SMART" id="SM00283">
    <property type="entry name" value="MA"/>
    <property type="match status" value="1"/>
</dbReference>
<name>A0ABX3H8Y0_PAEBO</name>
<feature type="domain" description="Methyl-accepting transducer" evidence="8">
    <location>
        <begin position="399"/>
        <end position="649"/>
    </location>
</feature>
<evidence type="ECO:0000256" key="1">
    <source>
        <dbReference type="ARBA" id="ARBA00004236"/>
    </source>
</evidence>
<sequence>MSGARLLGSLKRSVGIKLFFMFFCTIVVLVSILGVASYTVSKNVIKKKVAAASLQTVVQASDKLDFLFGVYEGLSRQLLVDQDLAGQLVSFNKPHINTAEKTELSNAVVANLNSIVASDQKLFSVRLVPKNMDKTKIFYSKGASSLNITANNKVWLDKVVEGNGQVVYIPVHKKGLFELNTEPTMMIGRLLKNLNNKDAEYILLLEVKDQALTDVLSNVNIAESGQIMILNYDNHVVHAEAAELLESESSLKIPDSETAEEGSFFTKDEQGNSQLVVYKQTVLSKWKMVGSAPVSELVKETKNIIQITMIIAILSALLSIGIGMIMIRMVAKPLVKLSSLMEEGEKGNLSVRTNFKGQDEIGRLGQSFNQMMGQISLLVGKTNDSAQHVLQTAFELSEVSQNTSTMAKEVAVAVEEIAQGAMGLSMEAENGMNYADNIGMNMNKVIDINSKMEGSADRVYQISNEGTGYMGDLITKTNSTEELTRSMIGKVDKLKDSTSSIRKILEVLTTMAQQTNILSLNASIEAVRAGAAGKGFMVIADEIRKLSDQSKVSISVVQDITNDIQKEVEETVDLLLTASPLLTEQIRSVKEASTIFDSVREEMGLFIQESASSTASIRELNQSQFILSESISNVSAVAEQSSAASEEVASIATEQLKISEKLVFLSDKLENLSETLKESLVQFHTNRGE</sequence>
<evidence type="ECO:0000256" key="7">
    <source>
        <dbReference type="SAM" id="Phobius"/>
    </source>
</evidence>
<dbReference type="Proteomes" id="UP000187412">
    <property type="component" value="Unassembled WGS sequence"/>
</dbReference>
<reference evidence="10 11" key="1">
    <citation type="submission" date="2016-10" db="EMBL/GenBank/DDBJ databases">
        <title>Paenibacillus species isolates.</title>
        <authorList>
            <person name="Beno S.M."/>
        </authorList>
    </citation>
    <scope>NUCLEOTIDE SEQUENCE [LARGE SCALE GENOMIC DNA]</scope>
    <source>
        <strain evidence="10 11">FSL H7-0744</strain>
    </source>
</reference>
<evidence type="ECO:0000256" key="4">
    <source>
        <dbReference type="ARBA" id="ARBA00023224"/>
    </source>
</evidence>
<evidence type="ECO:0000256" key="6">
    <source>
        <dbReference type="PROSITE-ProRule" id="PRU00284"/>
    </source>
</evidence>
<feature type="transmembrane region" description="Helical" evidence="7">
    <location>
        <begin position="20"/>
        <end position="40"/>
    </location>
</feature>
<evidence type="ECO:0000259" key="8">
    <source>
        <dbReference type="PROSITE" id="PS50111"/>
    </source>
</evidence>
<dbReference type="EMBL" id="MPTB01000022">
    <property type="protein sequence ID" value="OMD46110.1"/>
    <property type="molecule type" value="Genomic_DNA"/>
</dbReference>
<dbReference type="Pfam" id="PF00672">
    <property type="entry name" value="HAMP"/>
    <property type="match status" value="1"/>
</dbReference>
<dbReference type="PANTHER" id="PTHR32089">
    <property type="entry name" value="METHYL-ACCEPTING CHEMOTAXIS PROTEIN MCPB"/>
    <property type="match status" value="1"/>
</dbReference>
<feature type="transmembrane region" description="Helical" evidence="7">
    <location>
        <begin position="307"/>
        <end position="331"/>
    </location>
</feature>
<dbReference type="Gene3D" id="1.10.287.950">
    <property type="entry name" value="Methyl-accepting chemotaxis protein"/>
    <property type="match status" value="1"/>
</dbReference>
<dbReference type="InterPro" id="IPR004089">
    <property type="entry name" value="MCPsignal_dom"/>
</dbReference>
<keyword evidence="11" id="KW-1185">Reference proteome</keyword>
<keyword evidence="7" id="KW-1133">Transmembrane helix</keyword>
<dbReference type="SUPFAM" id="SSF58104">
    <property type="entry name" value="Methyl-accepting chemotaxis protein (MCP) signaling domain"/>
    <property type="match status" value="1"/>
</dbReference>
<keyword evidence="2" id="KW-1003">Cell membrane</keyword>
<evidence type="ECO:0000256" key="3">
    <source>
        <dbReference type="ARBA" id="ARBA00023136"/>
    </source>
</evidence>
<evidence type="ECO:0000256" key="5">
    <source>
        <dbReference type="ARBA" id="ARBA00029447"/>
    </source>
</evidence>
<organism evidence="10 11">
    <name type="scientific">Paenibacillus borealis</name>
    <dbReference type="NCBI Taxonomy" id="160799"/>
    <lineage>
        <taxon>Bacteria</taxon>
        <taxon>Bacillati</taxon>
        <taxon>Bacillota</taxon>
        <taxon>Bacilli</taxon>
        <taxon>Bacillales</taxon>
        <taxon>Paenibacillaceae</taxon>
        <taxon>Paenibacillus</taxon>
    </lineage>
</organism>
<accession>A0ABX3H8Y0</accession>
<dbReference type="PROSITE" id="PS50111">
    <property type="entry name" value="CHEMOTAXIS_TRANSDUC_2"/>
    <property type="match status" value="1"/>
</dbReference>
<comment type="caution">
    <text evidence="10">The sequence shown here is derived from an EMBL/GenBank/DDBJ whole genome shotgun (WGS) entry which is preliminary data.</text>
</comment>
<comment type="subcellular location">
    <subcellularLocation>
        <location evidence="1">Cell membrane</location>
    </subcellularLocation>
</comment>
<dbReference type="PROSITE" id="PS50885">
    <property type="entry name" value="HAMP"/>
    <property type="match status" value="1"/>
</dbReference>
<dbReference type="PANTHER" id="PTHR32089:SF112">
    <property type="entry name" value="LYSOZYME-LIKE PROTEIN-RELATED"/>
    <property type="match status" value="1"/>
</dbReference>
<comment type="similarity">
    <text evidence="5">Belongs to the methyl-accepting chemotaxis (MCP) protein family.</text>
</comment>
<evidence type="ECO:0000259" key="9">
    <source>
        <dbReference type="PROSITE" id="PS50885"/>
    </source>
</evidence>
<protein>
    <recommendedName>
        <fullName evidence="12">Methyl-accepting chemotaxis protein</fullName>
    </recommendedName>
</protein>
<keyword evidence="3 7" id="KW-0472">Membrane</keyword>
<proteinExistence type="inferred from homology"/>
<evidence type="ECO:0000313" key="11">
    <source>
        <dbReference type="Proteomes" id="UP000187412"/>
    </source>
</evidence>
<dbReference type="Pfam" id="PF00015">
    <property type="entry name" value="MCPsignal"/>
    <property type="match status" value="1"/>
</dbReference>
<dbReference type="Gene3D" id="3.30.450.20">
    <property type="entry name" value="PAS domain"/>
    <property type="match status" value="1"/>
</dbReference>
<gene>
    <name evidence="10" type="ORF">BSK56_17695</name>
</gene>
<dbReference type="SMART" id="SM00304">
    <property type="entry name" value="HAMP"/>
    <property type="match status" value="1"/>
</dbReference>
<dbReference type="CDD" id="cd06225">
    <property type="entry name" value="HAMP"/>
    <property type="match status" value="1"/>
</dbReference>
<keyword evidence="4 6" id="KW-0807">Transducer</keyword>
<evidence type="ECO:0000256" key="2">
    <source>
        <dbReference type="ARBA" id="ARBA00022475"/>
    </source>
</evidence>
<evidence type="ECO:0008006" key="12">
    <source>
        <dbReference type="Google" id="ProtNLM"/>
    </source>
</evidence>
<evidence type="ECO:0000313" key="10">
    <source>
        <dbReference type="EMBL" id="OMD46110.1"/>
    </source>
</evidence>
<feature type="domain" description="HAMP" evidence="9">
    <location>
        <begin position="328"/>
        <end position="380"/>
    </location>
</feature>
<keyword evidence="7" id="KW-0812">Transmembrane</keyword>